<dbReference type="EC" id="2.5.1.59" evidence="4"/>
<dbReference type="PANTHER" id="PTHR11774">
    <property type="entry name" value="GERANYLGERANYL TRANSFERASE TYPE BETA SUBUNIT"/>
    <property type="match status" value="1"/>
</dbReference>
<dbReference type="CDD" id="cd02895">
    <property type="entry name" value="GGTase-I"/>
    <property type="match status" value="1"/>
</dbReference>
<feature type="domain" description="Prenyltransferase alpha-alpha toroid" evidence="16">
    <location>
        <begin position="4"/>
        <end position="324"/>
    </location>
</feature>
<evidence type="ECO:0000256" key="12">
    <source>
        <dbReference type="ARBA" id="ARBA00031713"/>
    </source>
</evidence>
<dbReference type="RefSeq" id="XP_009029549.1">
    <property type="nucleotide sequence ID" value="XM_009031301.1"/>
</dbReference>
<evidence type="ECO:0000256" key="3">
    <source>
        <dbReference type="ARBA" id="ARBA00010497"/>
    </source>
</evidence>
<evidence type="ECO:0000313" key="19">
    <source>
        <dbReference type="Proteomes" id="UP000015101"/>
    </source>
</evidence>
<sequence length="403" mass="44583">MIEFMRNRHVKYFTHCLKMLLPSSCSSLDTNRLTLGFFSISGLDVMGELDVVLTKIQKDELIDWIYSHQIQLNSDGSNANLVGFRGSSASGSVQNDMNHIAMTYSALLSLLILGDDLGRVNKSNVIWALRSLQLQDGSFLATHEGSESDMRFIYCASIICYVLADWSGMDVHASVDFIRKSLTYEGAFAQSPGLEAHGGSTYCAVASLVLMNRLSTTLSSKEIKRLLQWCMFRQESGFQGRPNKPVDTCYSFWVGATLKLLDSYSMIDKEANRTYLMETQDLIIGGFSKWPNHSPDALHAYFAICGLSLMNEPGLQQMQPALNISVRAAHWLDNIHQDWKTRSVAGDPFLVPSLSPASLTPSSSSSLQQTSLISLSSLLTSLPLPTTLQTSPLTSWSTFADNQ</sequence>
<dbReference type="FunCoup" id="T1FNQ4">
    <property type="interactions" value="215"/>
</dbReference>
<organism evidence="18 19">
    <name type="scientific">Helobdella robusta</name>
    <name type="common">Californian leech</name>
    <dbReference type="NCBI Taxonomy" id="6412"/>
    <lineage>
        <taxon>Eukaryota</taxon>
        <taxon>Metazoa</taxon>
        <taxon>Spiralia</taxon>
        <taxon>Lophotrochozoa</taxon>
        <taxon>Annelida</taxon>
        <taxon>Clitellata</taxon>
        <taxon>Hirudinea</taxon>
        <taxon>Rhynchobdellida</taxon>
        <taxon>Glossiphoniidae</taxon>
        <taxon>Helobdella</taxon>
    </lineage>
</organism>
<proteinExistence type="inferred from homology"/>
<dbReference type="HOGENOM" id="CLU_028946_2_2_1"/>
<dbReference type="eggNOG" id="KOG0367">
    <property type="taxonomic scope" value="Eukaryota"/>
</dbReference>
<dbReference type="AlphaFoldDB" id="T1FNQ4"/>
<evidence type="ECO:0000256" key="7">
    <source>
        <dbReference type="ARBA" id="ARBA00022679"/>
    </source>
</evidence>
<keyword evidence="10" id="KW-0862">Zinc</keyword>
<dbReference type="FunFam" id="1.50.10.20:FF:000005">
    <property type="entry name" value="Geranylgeranyl transferase type-1 subunit beta"/>
    <property type="match status" value="1"/>
</dbReference>
<keyword evidence="8" id="KW-0479">Metal-binding</keyword>
<evidence type="ECO:0000256" key="14">
    <source>
        <dbReference type="ARBA" id="ARBA00065714"/>
    </source>
</evidence>
<evidence type="ECO:0000256" key="13">
    <source>
        <dbReference type="ARBA" id="ARBA00050428"/>
    </source>
</evidence>
<dbReference type="InterPro" id="IPR045089">
    <property type="entry name" value="PGGT1B-like"/>
</dbReference>
<gene>
    <name evidence="18" type="primary">20210451</name>
    <name evidence="17" type="ORF">HELRODRAFT_186145</name>
</gene>
<evidence type="ECO:0000259" key="16">
    <source>
        <dbReference type="Pfam" id="PF00432"/>
    </source>
</evidence>
<accession>T1FNQ4</accession>
<dbReference type="PANTHER" id="PTHR11774:SF4">
    <property type="entry name" value="GERANYLGERANYL TRANSFERASE TYPE-1 SUBUNIT BETA"/>
    <property type="match status" value="1"/>
</dbReference>
<evidence type="ECO:0000256" key="9">
    <source>
        <dbReference type="ARBA" id="ARBA00022737"/>
    </source>
</evidence>
<evidence type="ECO:0000313" key="18">
    <source>
        <dbReference type="EnsemblMetazoa" id="HelroP186145"/>
    </source>
</evidence>
<comment type="catalytic activity">
    <reaction evidence="13">
        <text>geranylgeranyl diphosphate + L-cysteinyl-[protein] = S-geranylgeranyl-L-cysteinyl-[protein] + diphosphate</text>
        <dbReference type="Rhea" id="RHEA:21240"/>
        <dbReference type="Rhea" id="RHEA-COMP:10131"/>
        <dbReference type="Rhea" id="RHEA-COMP:11537"/>
        <dbReference type="ChEBI" id="CHEBI:29950"/>
        <dbReference type="ChEBI" id="CHEBI:33019"/>
        <dbReference type="ChEBI" id="CHEBI:57533"/>
        <dbReference type="ChEBI" id="CHEBI:86021"/>
        <dbReference type="EC" id="2.5.1.59"/>
    </reaction>
</comment>
<evidence type="ECO:0000256" key="1">
    <source>
        <dbReference type="ARBA" id="ARBA00001946"/>
    </source>
</evidence>
<evidence type="ECO:0000256" key="10">
    <source>
        <dbReference type="ARBA" id="ARBA00022833"/>
    </source>
</evidence>
<dbReference type="Pfam" id="PF00432">
    <property type="entry name" value="Prenyltrans"/>
    <property type="match status" value="1"/>
</dbReference>
<protein>
    <recommendedName>
        <fullName evidence="5">Geranylgeranyl transferase type-1 subunit beta</fullName>
        <ecNumber evidence="4">2.5.1.59</ecNumber>
    </recommendedName>
    <alternativeName>
        <fullName evidence="12">Geranylgeranyl transferase type I subunit beta</fullName>
    </alternativeName>
    <alternativeName>
        <fullName evidence="15">Type I protein geranyl-geranyltransferase subunit beta</fullName>
    </alternativeName>
</protein>
<evidence type="ECO:0000256" key="2">
    <source>
        <dbReference type="ARBA" id="ARBA00001947"/>
    </source>
</evidence>
<evidence type="ECO:0000256" key="8">
    <source>
        <dbReference type="ARBA" id="ARBA00022723"/>
    </source>
</evidence>
<dbReference type="SUPFAM" id="SSF48239">
    <property type="entry name" value="Terpenoid cyclases/Protein prenyltransferases"/>
    <property type="match status" value="1"/>
</dbReference>
<dbReference type="EMBL" id="KB097650">
    <property type="protein sequence ID" value="ESN92304.1"/>
    <property type="molecule type" value="Genomic_DNA"/>
</dbReference>
<evidence type="ECO:0000256" key="6">
    <source>
        <dbReference type="ARBA" id="ARBA00022602"/>
    </source>
</evidence>
<dbReference type="GeneID" id="20210451"/>
<reference evidence="17 19" key="2">
    <citation type="journal article" date="2013" name="Nature">
        <title>Insights into bilaterian evolution from three spiralian genomes.</title>
        <authorList>
            <person name="Simakov O."/>
            <person name="Marletaz F."/>
            <person name="Cho S.J."/>
            <person name="Edsinger-Gonzales E."/>
            <person name="Havlak P."/>
            <person name="Hellsten U."/>
            <person name="Kuo D.H."/>
            <person name="Larsson T."/>
            <person name="Lv J."/>
            <person name="Arendt D."/>
            <person name="Savage R."/>
            <person name="Osoegawa K."/>
            <person name="de Jong P."/>
            <person name="Grimwood J."/>
            <person name="Chapman J.A."/>
            <person name="Shapiro H."/>
            <person name="Aerts A."/>
            <person name="Otillar R.P."/>
            <person name="Terry A.Y."/>
            <person name="Boore J.L."/>
            <person name="Grigoriev I.V."/>
            <person name="Lindberg D.R."/>
            <person name="Seaver E.C."/>
            <person name="Weisblat D.A."/>
            <person name="Putnam N.H."/>
            <person name="Rokhsar D.S."/>
        </authorList>
    </citation>
    <scope>NUCLEOTIDE SEQUENCE</scope>
</reference>
<reference evidence="18" key="3">
    <citation type="submission" date="2015-06" db="UniProtKB">
        <authorList>
            <consortium name="EnsemblMetazoa"/>
        </authorList>
    </citation>
    <scope>IDENTIFICATION</scope>
</reference>
<dbReference type="Gene3D" id="1.50.10.20">
    <property type="match status" value="1"/>
</dbReference>
<dbReference type="GO" id="GO:0046872">
    <property type="term" value="F:metal ion binding"/>
    <property type="evidence" value="ECO:0007669"/>
    <property type="project" value="UniProtKB-KW"/>
</dbReference>
<evidence type="ECO:0000256" key="11">
    <source>
        <dbReference type="ARBA" id="ARBA00022842"/>
    </source>
</evidence>
<comment type="similarity">
    <text evidence="3">Belongs to the protein prenyltransferase subunit beta family.</text>
</comment>
<dbReference type="InterPro" id="IPR001330">
    <property type="entry name" value="Prenyltrans"/>
</dbReference>
<evidence type="ECO:0000313" key="17">
    <source>
        <dbReference type="EMBL" id="ESN92304.1"/>
    </source>
</evidence>
<keyword evidence="9" id="KW-0677">Repeat</keyword>
<name>T1FNQ4_HELRO</name>
<reference evidence="19" key="1">
    <citation type="submission" date="2012-12" db="EMBL/GenBank/DDBJ databases">
        <authorList>
            <person name="Hellsten U."/>
            <person name="Grimwood J."/>
            <person name="Chapman J.A."/>
            <person name="Shapiro H."/>
            <person name="Aerts A."/>
            <person name="Otillar R.P."/>
            <person name="Terry A.Y."/>
            <person name="Boore J.L."/>
            <person name="Simakov O."/>
            <person name="Marletaz F."/>
            <person name="Cho S.-J."/>
            <person name="Edsinger-Gonzales E."/>
            <person name="Havlak P."/>
            <person name="Kuo D.-H."/>
            <person name="Larsson T."/>
            <person name="Lv J."/>
            <person name="Arendt D."/>
            <person name="Savage R."/>
            <person name="Osoegawa K."/>
            <person name="de Jong P."/>
            <person name="Lindberg D.R."/>
            <person name="Seaver E.C."/>
            <person name="Weisblat D.A."/>
            <person name="Putnam N.H."/>
            <person name="Grigoriev I.V."/>
            <person name="Rokhsar D.S."/>
        </authorList>
    </citation>
    <scope>NUCLEOTIDE SEQUENCE</scope>
</reference>
<dbReference type="STRING" id="6412.T1FNQ4"/>
<dbReference type="InterPro" id="IPR041960">
    <property type="entry name" value="GGTase_I_beta"/>
</dbReference>
<dbReference type="InterPro" id="IPR008930">
    <property type="entry name" value="Terpenoid_cyclase/PrenylTrfase"/>
</dbReference>
<dbReference type="InParanoid" id="T1FNQ4"/>
<comment type="cofactor">
    <cofactor evidence="2">
        <name>Zn(2+)</name>
        <dbReference type="ChEBI" id="CHEBI:29105"/>
    </cofactor>
</comment>
<dbReference type="GO" id="GO:0004662">
    <property type="term" value="F:CAAX-protein geranylgeranyltransferase activity"/>
    <property type="evidence" value="ECO:0007669"/>
    <property type="project" value="UniProtKB-EC"/>
</dbReference>
<keyword evidence="6" id="KW-0637">Prenyltransferase</keyword>
<evidence type="ECO:0000256" key="4">
    <source>
        <dbReference type="ARBA" id="ARBA00012700"/>
    </source>
</evidence>
<comment type="cofactor">
    <cofactor evidence="1">
        <name>Mg(2+)</name>
        <dbReference type="ChEBI" id="CHEBI:18420"/>
    </cofactor>
</comment>
<dbReference type="EMBL" id="AMQM01007629">
    <property type="status" value="NOT_ANNOTATED_CDS"/>
    <property type="molecule type" value="Genomic_DNA"/>
</dbReference>
<dbReference type="OrthoDB" id="24893at2759"/>
<keyword evidence="11" id="KW-0460">Magnesium</keyword>
<dbReference type="CTD" id="20210451"/>
<evidence type="ECO:0000256" key="15">
    <source>
        <dbReference type="ARBA" id="ARBA00078363"/>
    </source>
</evidence>
<keyword evidence="19" id="KW-1185">Reference proteome</keyword>
<comment type="subunit">
    <text evidence="14">Heterodimer of FNTA and PGGT1B. PGGT1B mediates interaction with substrate peptides.</text>
</comment>
<dbReference type="EnsemblMetazoa" id="HelroT186145">
    <property type="protein sequence ID" value="HelroP186145"/>
    <property type="gene ID" value="HelroG186145"/>
</dbReference>
<dbReference type="GO" id="GO:0005953">
    <property type="term" value="C:CAAX-protein geranylgeranyltransferase complex"/>
    <property type="evidence" value="ECO:0000318"/>
    <property type="project" value="GO_Central"/>
</dbReference>
<dbReference type="Proteomes" id="UP000015101">
    <property type="component" value="Unassembled WGS sequence"/>
</dbReference>
<keyword evidence="7" id="KW-0808">Transferase</keyword>
<dbReference type="OMA" id="RWCLMRQ"/>
<dbReference type="KEGG" id="hro:HELRODRAFT_186145"/>
<evidence type="ECO:0000256" key="5">
    <source>
        <dbReference type="ARBA" id="ARBA00020603"/>
    </source>
</evidence>